<evidence type="ECO:0000313" key="3">
    <source>
        <dbReference type="Proteomes" id="UP000559626"/>
    </source>
</evidence>
<sequence>MLGGLLLAAAARAQQPTARPAAPPDSLRQLEDHPRSLAPVVAPTDTLVRISPCATAGPRVRVGAILFAGNHRTVERALRAELNFREGDSLDVDNLAARLEANRRRIYNLQLFHAVLVQASCGGTGQLTVLFSVQERWYVLPTPIFSLADDFNVWRTRPDRWHRLDYGLHLVDTNFRGRAEQLTANVQFGFNRKFELLYEAPGLGRRRRVGLGLAVSYYQSRNLDYNVLNDRRVSLPAAEEDAFPIQRFYASAGLRLRHTVQLSSSFDFAYRREQISDLIYNLNYDYLLGFQQRQYLEATFFTTNNQRNTFAYPLTGQFLQGGVGFRQFLGQPRSPGYLSLRVRYARYVSLGHQFYYAGGVNAGTKLFASALGENDARLLGADGLVRGYDYYVVEGRSFGVVQQGLSWRAFAPPPVRVPFINNAKINTLPLAIYLNAFADAGLTTGTPVPRPLPPANLLPGQLLASVGLGVHFVTYYDRVFCLELIRTLTVYPALGFFLRTSFPI</sequence>
<comment type="caution">
    <text evidence="2">The sequence shown here is derived from an EMBL/GenBank/DDBJ whole genome shotgun (WGS) entry which is preliminary data.</text>
</comment>
<dbReference type="Pfam" id="PF07244">
    <property type="entry name" value="POTRA"/>
    <property type="match status" value="1"/>
</dbReference>
<dbReference type="EMBL" id="JABBGH010000002">
    <property type="protein sequence ID" value="NML65850.1"/>
    <property type="molecule type" value="Genomic_DNA"/>
</dbReference>
<dbReference type="InterPro" id="IPR010827">
    <property type="entry name" value="BamA/TamA_POTRA"/>
</dbReference>
<evidence type="ECO:0000313" key="2">
    <source>
        <dbReference type="EMBL" id="NML65850.1"/>
    </source>
</evidence>
<keyword evidence="3" id="KW-1185">Reference proteome</keyword>
<protein>
    <recommendedName>
        <fullName evidence="1">POTRA domain-containing protein</fullName>
    </recommendedName>
</protein>
<name>A0A7Y0FMW6_9BACT</name>
<dbReference type="RefSeq" id="WP_169531434.1">
    <property type="nucleotide sequence ID" value="NZ_JABBGH010000002.1"/>
</dbReference>
<dbReference type="Proteomes" id="UP000559626">
    <property type="component" value="Unassembled WGS sequence"/>
</dbReference>
<evidence type="ECO:0000259" key="1">
    <source>
        <dbReference type="Pfam" id="PF07244"/>
    </source>
</evidence>
<proteinExistence type="predicted"/>
<feature type="domain" description="POTRA" evidence="1">
    <location>
        <begin position="60"/>
        <end position="136"/>
    </location>
</feature>
<dbReference type="AlphaFoldDB" id="A0A7Y0FMW6"/>
<gene>
    <name evidence="2" type="ORF">HHL22_11605</name>
</gene>
<dbReference type="Gene3D" id="3.10.20.310">
    <property type="entry name" value="membrane protein fhac"/>
    <property type="match status" value="1"/>
</dbReference>
<organism evidence="2 3">
    <name type="scientific">Hymenobacter polaris</name>
    <dbReference type="NCBI Taxonomy" id="2682546"/>
    <lineage>
        <taxon>Bacteria</taxon>
        <taxon>Pseudomonadati</taxon>
        <taxon>Bacteroidota</taxon>
        <taxon>Cytophagia</taxon>
        <taxon>Cytophagales</taxon>
        <taxon>Hymenobacteraceae</taxon>
        <taxon>Hymenobacter</taxon>
    </lineage>
</organism>
<dbReference type="GO" id="GO:0019867">
    <property type="term" value="C:outer membrane"/>
    <property type="evidence" value="ECO:0007669"/>
    <property type="project" value="InterPro"/>
</dbReference>
<reference evidence="2 3" key="1">
    <citation type="submission" date="2020-04" db="EMBL/GenBank/DDBJ databases">
        <title>Hymenobacter polaris sp. nov., isolated from Arctic soil.</title>
        <authorList>
            <person name="Dahal R.H."/>
        </authorList>
    </citation>
    <scope>NUCLEOTIDE SEQUENCE [LARGE SCALE GENOMIC DNA]</scope>
    <source>
        <strain evidence="2 3">RP-2-7</strain>
    </source>
</reference>
<accession>A0A7Y0FMW6</accession>